<name>A0AAW8TYE7_9ENTE</name>
<evidence type="ECO:0000256" key="1">
    <source>
        <dbReference type="SAM" id="Phobius"/>
    </source>
</evidence>
<evidence type="ECO:0000313" key="3">
    <source>
        <dbReference type="Proteomes" id="UP001256711"/>
    </source>
</evidence>
<feature type="transmembrane region" description="Helical" evidence="1">
    <location>
        <begin position="75"/>
        <end position="94"/>
    </location>
</feature>
<dbReference type="RefSeq" id="WP_270598657.1">
    <property type="nucleotide sequence ID" value="NZ_JAQESC010000012.1"/>
</dbReference>
<comment type="caution">
    <text evidence="2">The sequence shown here is derived from an EMBL/GenBank/DDBJ whole genome shotgun (WGS) entry which is preliminary data.</text>
</comment>
<protein>
    <recommendedName>
        <fullName evidence="4">DUF3784 domain-containing protein</fullName>
    </recommendedName>
</protein>
<dbReference type="EMBL" id="JARQBJ010000004">
    <property type="protein sequence ID" value="MDT2810734.1"/>
    <property type="molecule type" value="Genomic_DNA"/>
</dbReference>
<sequence length="95" mass="10069">MKRYLVLAGAILGILLPLVLHTNGTITASLMFLILGGVITLVGLLIFWGKQYYLVAGISPHSSSYSEIEKQKGRVLGGVTIGLGLLALLVGLVTY</sequence>
<proteinExistence type="predicted"/>
<organism evidence="2 3">
    <name type="scientific">Enterococcus asini</name>
    <dbReference type="NCBI Taxonomy" id="57732"/>
    <lineage>
        <taxon>Bacteria</taxon>
        <taxon>Bacillati</taxon>
        <taxon>Bacillota</taxon>
        <taxon>Bacilli</taxon>
        <taxon>Lactobacillales</taxon>
        <taxon>Enterococcaceae</taxon>
        <taxon>Enterococcus</taxon>
    </lineage>
</organism>
<dbReference type="AlphaFoldDB" id="A0AAW8TYE7"/>
<keyword evidence="1" id="KW-0812">Transmembrane</keyword>
<evidence type="ECO:0008006" key="4">
    <source>
        <dbReference type="Google" id="ProtNLM"/>
    </source>
</evidence>
<gene>
    <name evidence="2" type="ORF">P7H43_09560</name>
</gene>
<keyword evidence="1" id="KW-0472">Membrane</keyword>
<evidence type="ECO:0000313" key="2">
    <source>
        <dbReference type="EMBL" id="MDT2810734.1"/>
    </source>
</evidence>
<reference evidence="2" key="1">
    <citation type="submission" date="2023-03" db="EMBL/GenBank/DDBJ databases">
        <authorList>
            <person name="Shen W."/>
            <person name="Cai J."/>
        </authorList>
    </citation>
    <scope>NUCLEOTIDE SEQUENCE</scope>
    <source>
        <strain evidence="2">B226-2</strain>
    </source>
</reference>
<accession>A0AAW8TYE7</accession>
<keyword evidence="1" id="KW-1133">Transmembrane helix</keyword>
<dbReference type="Proteomes" id="UP001256711">
    <property type="component" value="Unassembled WGS sequence"/>
</dbReference>
<feature type="transmembrane region" description="Helical" evidence="1">
    <location>
        <begin position="30"/>
        <end position="54"/>
    </location>
</feature>